<dbReference type="AlphaFoldDB" id="A0A401ZH58"/>
<name>A0A401ZH58_9CHLR</name>
<proteinExistence type="predicted"/>
<evidence type="ECO:0000256" key="1">
    <source>
        <dbReference type="SAM" id="Phobius"/>
    </source>
</evidence>
<reference evidence="3" key="1">
    <citation type="submission" date="2018-12" db="EMBL/GenBank/DDBJ databases">
        <title>Tengunoibacter tsumagoiensis gen. nov., sp. nov., Dictyobacter kobayashii sp. nov., D. alpinus sp. nov., and D. joshuensis sp. nov. and description of Dictyobacteraceae fam. nov. within the order Ktedonobacterales isolated from Tengu-no-mugimeshi.</title>
        <authorList>
            <person name="Wang C.M."/>
            <person name="Zheng Y."/>
            <person name="Sakai Y."/>
            <person name="Toyoda A."/>
            <person name="Minakuchi Y."/>
            <person name="Abe K."/>
            <person name="Yokota A."/>
            <person name="Yabe S."/>
        </authorList>
    </citation>
    <scope>NUCLEOTIDE SEQUENCE [LARGE SCALE GENOMIC DNA]</scope>
    <source>
        <strain evidence="3">S-27</strain>
    </source>
</reference>
<keyword evidence="1" id="KW-0812">Transmembrane</keyword>
<sequence>MDFATHSWDLATGGLKTLTAKRELPIRPERRNTSVVPDILATSRSYMFALVIMGCVLLMLIGGGIVLFVMLQP</sequence>
<keyword evidence="1" id="KW-1133">Transmembrane helix</keyword>
<evidence type="ECO:0000313" key="3">
    <source>
        <dbReference type="Proteomes" id="UP000287224"/>
    </source>
</evidence>
<comment type="caution">
    <text evidence="2">The sequence shown here is derived from an EMBL/GenBank/DDBJ whole genome shotgun (WGS) entry which is preliminary data.</text>
</comment>
<organism evidence="2 3">
    <name type="scientific">Dictyobacter aurantiacus</name>
    <dbReference type="NCBI Taxonomy" id="1936993"/>
    <lineage>
        <taxon>Bacteria</taxon>
        <taxon>Bacillati</taxon>
        <taxon>Chloroflexota</taxon>
        <taxon>Ktedonobacteria</taxon>
        <taxon>Ktedonobacterales</taxon>
        <taxon>Dictyobacteraceae</taxon>
        <taxon>Dictyobacter</taxon>
    </lineage>
</organism>
<accession>A0A401ZH58</accession>
<protein>
    <submittedName>
        <fullName evidence="2">Uncharacterized protein</fullName>
    </submittedName>
</protein>
<gene>
    <name evidence="2" type="ORF">KDAU_35280</name>
</gene>
<dbReference type="Proteomes" id="UP000287224">
    <property type="component" value="Unassembled WGS sequence"/>
</dbReference>
<keyword evidence="1" id="KW-0472">Membrane</keyword>
<keyword evidence="3" id="KW-1185">Reference proteome</keyword>
<dbReference type="EMBL" id="BIFQ01000001">
    <property type="protein sequence ID" value="GCE06199.1"/>
    <property type="molecule type" value="Genomic_DNA"/>
</dbReference>
<feature type="transmembrane region" description="Helical" evidence="1">
    <location>
        <begin position="46"/>
        <end position="71"/>
    </location>
</feature>
<evidence type="ECO:0000313" key="2">
    <source>
        <dbReference type="EMBL" id="GCE06199.1"/>
    </source>
</evidence>